<dbReference type="AlphaFoldDB" id="A0A975BVQ0"/>
<accession>A0A975BVQ0</accession>
<evidence type="ECO:0000313" key="1">
    <source>
        <dbReference type="EMBL" id="QTA92626.1"/>
    </source>
</evidence>
<proteinExistence type="predicted"/>
<organism evidence="1 2">
    <name type="scientific">Desulfonema magnum</name>
    <dbReference type="NCBI Taxonomy" id="45655"/>
    <lineage>
        <taxon>Bacteria</taxon>
        <taxon>Pseudomonadati</taxon>
        <taxon>Thermodesulfobacteriota</taxon>
        <taxon>Desulfobacteria</taxon>
        <taxon>Desulfobacterales</taxon>
        <taxon>Desulfococcaceae</taxon>
        <taxon>Desulfonema</taxon>
    </lineage>
</organism>
<keyword evidence="2" id="KW-1185">Reference proteome</keyword>
<evidence type="ECO:0000313" key="2">
    <source>
        <dbReference type="Proteomes" id="UP000663722"/>
    </source>
</evidence>
<sequence length="39" mass="4492">MSQKFNYIKRTEAVSIDFCKYAAPAGLLSHTHQAKNFFK</sequence>
<dbReference type="Proteomes" id="UP000663722">
    <property type="component" value="Chromosome"/>
</dbReference>
<name>A0A975BVQ0_9BACT</name>
<dbReference type="KEGG" id="dmm:dnm_087130"/>
<gene>
    <name evidence="1" type="ORF">dnm_087130</name>
</gene>
<dbReference type="EMBL" id="CP061800">
    <property type="protein sequence ID" value="QTA92626.1"/>
    <property type="molecule type" value="Genomic_DNA"/>
</dbReference>
<reference evidence="1" key="1">
    <citation type="journal article" date="2021" name="Microb. Physiol.">
        <title>Proteogenomic Insights into the Physiology of Marine, Sulfate-Reducing, Filamentous Desulfonema limicola and Desulfonema magnum.</title>
        <authorList>
            <person name="Schnaars V."/>
            <person name="Wohlbrand L."/>
            <person name="Scheve S."/>
            <person name="Hinrichs C."/>
            <person name="Reinhardt R."/>
            <person name="Rabus R."/>
        </authorList>
    </citation>
    <scope>NUCLEOTIDE SEQUENCE</scope>
    <source>
        <strain evidence="1">4be13</strain>
    </source>
</reference>
<protein>
    <submittedName>
        <fullName evidence="1">Uncharacterized protein</fullName>
    </submittedName>
</protein>